<evidence type="ECO:0000313" key="3">
    <source>
        <dbReference type="Proteomes" id="UP000266301"/>
    </source>
</evidence>
<dbReference type="NCBIfam" id="TIGR02271">
    <property type="entry name" value="YsnF/AvaK domain"/>
    <property type="match status" value="1"/>
</dbReference>
<evidence type="ECO:0000313" key="2">
    <source>
        <dbReference type="EMBL" id="AYD39667.1"/>
    </source>
</evidence>
<dbReference type="InterPro" id="IPR052967">
    <property type="entry name" value="Stress_Response_Assoc"/>
</dbReference>
<dbReference type="AlphaFoldDB" id="A0A386H1T4"/>
<dbReference type="EMBL" id="CP032416">
    <property type="protein sequence ID" value="AYD39667.1"/>
    <property type="molecule type" value="Genomic_DNA"/>
</dbReference>
<organism evidence="2 3">
    <name type="scientific">Clostridium fermenticellae</name>
    <dbReference type="NCBI Taxonomy" id="2068654"/>
    <lineage>
        <taxon>Bacteria</taxon>
        <taxon>Bacillati</taxon>
        <taxon>Bacillota</taxon>
        <taxon>Clostridia</taxon>
        <taxon>Eubacteriales</taxon>
        <taxon>Clostridiaceae</taxon>
        <taxon>Clostridium</taxon>
    </lineage>
</organism>
<dbReference type="PANTHER" id="PTHR38463:SF1">
    <property type="entry name" value="STRESS RESPONSE PROTEIN YSNF"/>
    <property type="match status" value="1"/>
</dbReference>
<dbReference type="PANTHER" id="PTHR38463">
    <property type="entry name" value="STRESS RESPONSE PROTEIN YSNF"/>
    <property type="match status" value="1"/>
</dbReference>
<dbReference type="Pfam" id="PF09557">
    <property type="entry name" value="DUF2382"/>
    <property type="match status" value="1"/>
</dbReference>
<keyword evidence="3" id="KW-1185">Reference proteome</keyword>
<proteinExistence type="predicted"/>
<protein>
    <submittedName>
        <fullName evidence="2">YsnF/AvaK domain-containing protein</fullName>
    </submittedName>
</protein>
<dbReference type="InterPro" id="IPR019060">
    <property type="entry name" value="DUF2382"/>
</dbReference>
<dbReference type="OrthoDB" id="1798989at2"/>
<feature type="domain" description="DUF2382" evidence="1">
    <location>
        <begin position="1"/>
        <end position="106"/>
    </location>
</feature>
<gene>
    <name evidence="2" type="ORF">D4Z93_03670</name>
</gene>
<sequence>MKIREEKLNISKEKVQTGKVSIHKEILTEKKNITVPIKKEQLVIEKTKYDPKDGKPRISETIRIPISGERVEVKKNPIVLQSVSCSKNKYKKVEHINEVIKKEVPHISIKGNVKVIDDGIYTK</sequence>
<reference evidence="2 3" key="1">
    <citation type="journal article" date="2019" name="Int. J. Syst. Evol. Microbiol.">
        <title>Clostridium fermenticellae sp. nov., isolated from the mud in a fermentation cellar for the production of the Chinese liquor, baijiu.</title>
        <authorList>
            <person name="Xu P.X."/>
            <person name="Chai L.J."/>
            <person name="Qiu T."/>
            <person name="Zhang X.J."/>
            <person name="Lu Z.M."/>
            <person name="Xiao C."/>
            <person name="Wang S.T."/>
            <person name="Shen C.H."/>
            <person name="Shi J.S."/>
            <person name="Xu Z.H."/>
        </authorList>
    </citation>
    <scope>NUCLEOTIDE SEQUENCE [LARGE SCALE GENOMIC DNA]</scope>
    <source>
        <strain evidence="2 3">JN500901</strain>
    </source>
</reference>
<dbReference type="KEGG" id="cfer:D4Z93_03670"/>
<dbReference type="RefSeq" id="WP_119970480.1">
    <property type="nucleotide sequence ID" value="NZ_CP032416.1"/>
</dbReference>
<evidence type="ECO:0000259" key="1">
    <source>
        <dbReference type="Pfam" id="PF09557"/>
    </source>
</evidence>
<name>A0A386H1T4_9CLOT</name>
<dbReference type="Proteomes" id="UP000266301">
    <property type="component" value="Chromosome"/>
</dbReference>
<accession>A0A386H1T4</accession>